<dbReference type="RefSeq" id="WP_345393393.1">
    <property type="nucleotide sequence ID" value="NZ_BAABLA010000019.1"/>
</dbReference>
<dbReference type="EMBL" id="JBHSXX010000001">
    <property type="protein sequence ID" value="MFC6869147.1"/>
    <property type="molecule type" value="Genomic_DNA"/>
</dbReference>
<protein>
    <recommendedName>
        <fullName evidence="3">NACHT domain-containing protein</fullName>
    </recommendedName>
</protein>
<evidence type="ECO:0000313" key="1">
    <source>
        <dbReference type="EMBL" id="MFC6869147.1"/>
    </source>
</evidence>
<reference evidence="2" key="1">
    <citation type="journal article" date="2019" name="Int. J. Syst. Evol. Microbiol.">
        <title>The Global Catalogue of Microorganisms (GCM) 10K type strain sequencing project: providing services to taxonomists for standard genome sequencing and annotation.</title>
        <authorList>
            <consortium name="The Broad Institute Genomics Platform"/>
            <consortium name="The Broad Institute Genome Sequencing Center for Infectious Disease"/>
            <person name="Wu L."/>
            <person name="Ma J."/>
        </authorList>
    </citation>
    <scope>NUCLEOTIDE SEQUENCE [LARGE SCALE GENOMIC DNA]</scope>
    <source>
        <strain evidence="2">KCTC 32255</strain>
    </source>
</reference>
<gene>
    <name evidence="1" type="ORF">ACFQGD_18550</name>
</gene>
<sequence>MSEAENRDASNLLLLCLFHAWEVDDVPEQYPAEVLREWKRAQLAKYESARRGWTITDADAREAVAPPDLLTAIEAIGDVVPFNPRMRSRAEAWQLAVRRGHARRVARLTPLVSSERRDSVLAWMAVLDAPIVDVPAGQVRVLVARLGAGKSEQADRWWEQGLSAAAHDPDTDIPLYFTARQIVTTLEQAVVAELGNDPARYCRIVIDDLDSVPTQKADCLLSEARQLVQVWPKVSVLATARPRIAATAEEKIDVAPWPAERGAKLVEVATGEQLSPYLRATEPDDLLTSPLTALALAHRVRTGRDTQVSRAQLLSELAPMVIQSHHIDVPDETWYDLARLAVALLERPESSTAASFSPLPRLQRLLATDLVVQDEDTLAFALPVFEHYFGAEAIRFDLVSLNEIAAASSFPQWRYALAFAVVRATAPEQETLLIKLARINPAAVFWILDETAETAERETLGGPSDEELAALIQRRAPRGAPTEPDLAIRAGLWLREAEQALLTGLGPLAESLVRHRDGNPVQWGVWLQSGYLTLARARHTAAPPDVVKLAEIRPSLADGWHRVTQFCFPTTDFGRWLLAQQELQEQLQIAIERKTLLVPRTSWLARERTYDLAAFVQDFASARRRRPIVLAELCETVGSRLESVNASQRSTWWSSAGRDVDSDDIRWLSTQLALEDSDALEAPWPDGDQPHTGKWIWQAYSPELTLTIATAIVREALVGYRQLVELNFPAFGDVMGLYSMLPVRVEGLVGRPADHDDDTSSVEMLLMLHPDPNQRNPDNPIVDLRLITPDHDRTFWEFGRSHQNSARTRFGPNPLQELQLPLHATCPATSLAYRWLARDLAAVGWLEDRHRGGT</sequence>
<organism evidence="1 2">
    <name type="scientific">Haloechinothrix salitolerans</name>
    <dbReference type="NCBI Taxonomy" id="926830"/>
    <lineage>
        <taxon>Bacteria</taxon>
        <taxon>Bacillati</taxon>
        <taxon>Actinomycetota</taxon>
        <taxon>Actinomycetes</taxon>
        <taxon>Pseudonocardiales</taxon>
        <taxon>Pseudonocardiaceae</taxon>
        <taxon>Haloechinothrix</taxon>
    </lineage>
</organism>
<name>A0ABW2C3L3_9PSEU</name>
<dbReference type="Proteomes" id="UP001596337">
    <property type="component" value="Unassembled WGS sequence"/>
</dbReference>
<comment type="caution">
    <text evidence="1">The sequence shown here is derived from an EMBL/GenBank/DDBJ whole genome shotgun (WGS) entry which is preliminary data.</text>
</comment>
<accession>A0ABW2C3L3</accession>
<proteinExistence type="predicted"/>
<evidence type="ECO:0008006" key="3">
    <source>
        <dbReference type="Google" id="ProtNLM"/>
    </source>
</evidence>
<keyword evidence="2" id="KW-1185">Reference proteome</keyword>
<evidence type="ECO:0000313" key="2">
    <source>
        <dbReference type="Proteomes" id="UP001596337"/>
    </source>
</evidence>